<evidence type="ECO:0000313" key="2">
    <source>
        <dbReference type="Proteomes" id="UP000237347"/>
    </source>
</evidence>
<sequence>MGLNVKEREHETVDQKCGHAVAYILAIEYRCLAQVFVFRGFRPLVPRDAGVQTKLTKARAIILQKASLS</sequence>
<name>A0AAW0MBV5_QUESU</name>
<keyword evidence="2" id="KW-1185">Reference proteome</keyword>
<organism evidence="1 2">
    <name type="scientific">Quercus suber</name>
    <name type="common">Cork oak</name>
    <dbReference type="NCBI Taxonomy" id="58331"/>
    <lineage>
        <taxon>Eukaryota</taxon>
        <taxon>Viridiplantae</taxon>
        <taxon>Streptophyta</taxon>
        <taxon>Embryophyta</taxon>
        <taxon>Tracheophyta</taxon>
        <taxon>Spermatophyta</taxon>
        <taxon>Magnoliopsida</taxon>
        <taxon>eudicotyledons</taxon>
        <taxon>Gunneridae</taxon>
        <taxon>Pentapetalae</taxon>
        <taxon>rosids</taxon>
        <taxon>fabids</taxon>
        <taxon>Fagales</taxon>
        <taxon>Fagaceae</taxon>
        <taxon>Quercus</taxon>
    </lineage>
</organism>
<evidence type="ECO:0000313" key="1">
    <source>
        <dbReference type="EMBL" id="KAK7860738.1"/>
    </source>
</evidence>
<dbReference type="Proteomes" id="UP000237347">
    <property type="component" value="Unassembled WGS sequence"/>
</dbReference>
<dbReference type="AlphaFoldDB" id="A0AAW0MBV5"/>
<accession>A0AAW0MBV5</accession>
<protein>
    <submittedName>
        <fullName evidence="1">Uncharacterized protein</fullName>
    </submittedName>
</protein>
<reference evidence="1 2" key="1">
    <citation type="journal article" date="2018" name="Sci. Data">
        <title>The draft genome sequence of cork oak.</title>
        <authorList>
            <person name="Ramos A.M."/>
            <person name="Usie A."/>
            <person name="Barbosa P."/>
            <person name="Barros P.M."/>
            <person name="Capote T."/>
            <person name="Chaves I."/>
            <person name="Simoes F."/>
            <person name="Abreu I."/>
            <person name="Carrasquinho I."/>
            <person name="Faro C."/>
            <person name="Guimaraes J.B."/>
            <person name="Mendonca D."/>
            <person name="Nobrega F."/>
            <person name="Rodrigues L."/>
            <person name="Saibo N.J.M."/>
            <person name="Varela M.C."/>
            <person name="Egas C."/>
            <person name="Matos J."/>
            <person name="Miguel C.M."/>
            <person name="Oliveira M.M."/>
            <person name="Ricardo C.P."/>
            <person name="Goncalves S."/>
        </authorList>
    </citation>
    <scope>NUCLEOTIDE SEQUENCE [LARGE SCALE GENOMIC DNA]</scope>
    <source>
        <strain evidence="2">cv. HL8</strain>
    </source>
</reference>
<proteinExistence type="predicted"/>
<comment type="caution">
    <text evidence="1">The sequence shown here is derived from an EMBL/GenBank/DDBJ whole genome shotgun (WGS) entry which is preliminary data.</text>
</comment>
<dbReference type="EMBL" id="PKMF04000005">
    <property type="protein sequence ID" value="KAK7860738.1"/>
    <property type="molecule type" value="Genomic_DNA"/>
</dbReference>
<gene>
    <name evidence="1" type="ORF">CFP56_033219</name>
</gene>